<evidence type="ECO:0000259" key="7">
    <source>
        <dbReference type="Pfam" id="PF25183"/>
    </source>
</evidence>
<dbReference type="GO" id="GO:0009279">
    <property type="term" value="C:cell outer membrane"/>
    <property type="evidence" value="ECO:0007669"/>
    <property type="project" value="UniProtKB-SubCell"/>
</dbReference>
<evidence type="ECO:0000256" key="1">
    <source>
        <dbReference type="ARBA" id="ARBA00004571"/>
    </source>
</evidence>
<dbReference type="Proteomes" id="UP000321820">
    <property type="component" value="Chromosome"/>
</dbReference>
<dbReference type="SUPFAM" id="SSF56935">
    <property type="entry name" value="Porins"/>
    <property type="match status" value="1"/>
</dbReference>
<protein>
    <submittedName>
        <fullName evidence="8">TonB-dependent receptor</fullName>
    </submittedName>
</protein>
<organism evidence="8 9">
    <name type="scientific">Terriglobus albidus</name>
    <dbReference type="NCBI Taxonomy" id="1592106"/>
    <lineage>
        <taxon>Bacteria</taxon>
        <taxon>Pseudomonadati</taxon>
        <taxon>Acidobacteriota</taxon>
        <taxon>Terriglobia</taxon>
        <taxon>Terriglobales</taxon>
        <taxon>Acidobacteriaceae</taxon>
        <taxon>Terriglobus</taxon>
    </lineage>
</organism>
<dbReference type="AlphaFoldDB" id="A0A5B9EAL8"/>
<keyword evidence="2" id="KW-0813">Transport</keyword>
<proteinExistence type="predicted"/>
<dbReference type="PANTHER" id="PTHR30069">
    <property type="entry name" value="TONB-DEPENDENT OUTER MEMBRANE RECEPTOR"/>
    <property type="match status" value="1"/>
</dbReference>
<dbReference type="Gene3D" id="2.60.40.1120">
    <property type="entry name" value="Carboxypeptidase-like, regulatory domain"/>
    <property type="match status" value="1"/>
</dbReference>
<feature type="domain" description="TonB-dependent transporter Oar-like beta-barrel" evidence="7">
    <location>
        <begin position="248"/>
        <end position="1197"/>
    </location>
</feature>
<dbReference type="Pfam" id="PF13620">
    <property type="entry name" value="CarboxypepD_reg"/>
    <property type="match status" value="1"/>
</dbReference>
<evidence type="ECO:0000256" key="5">
    <source>
        <dbReference type="ARBA" id="ARBA00023136"/>
    </source>
</evidence>
<keyword evidence="3" id="KW-1134">Transmembrane beta strand</keyword>
<name>A0A5B9EAL8_9BACT</name>
<dbReference type="InterPro" id="IPR036942">
    <property type="entry name" value="Beta-barrel_TonB_sf"/>
</dbReference>
<dbReference type="Gene3D" id="2.40.170.20">
    <property type="entry name" value="TonB-dependent receptor, beta-barrel domain"/>
    <property type="match status" value="1"/>
</dbReference>
<accession>A0A5B9EAL8</accession>
<keyword evidence="9" id="KW-1185">Reference proteome</keyword>
<dbReference type="GO" id="GO:0015344">
    <property type="term" value="F:siderophore uptake transmembrane transporter activity"/>
    <property type="evidence" value="ECO:0007669"/>
    <property type="project" value="TreeGrafter"/>
</dbReference>
<evidence type="ECO:0000313" key="8">
    <source>
        <dbReference type="EMBL" id="QEE28714.1"/>
    </source>
</evidence>
<dbReference type="EMBL" id="CP042806">
    <property type="protein sequence ID" value="QEE28714.1"/>
    <property type="molecule type" value="Genomic_DNA"/>
</dbReference>
<dbReference type="InterPro" id="IPR039426">
    <property type="entry name" value="TonB-dep_rcpt-like"/>
</dbReference>
<evidence type="ECO:0000256" key="4">
    <source>
        <dbReference type="ARBA" id="ARBA00022692"/>
    </source>
</evidence>
<dbReference type="InterPro" id="IPR057601">
    <property type="entry name" value="Oar-like_b-barrel"/>
</dbReference>
<evidence type="ECO:0000256" key="2">
    <source>
        <dbReference type="ARBA" id="ARBA00022448"/>
    </source>
</evidence>
<dbReference type="GO" id="GO:0030246">
    <property type="term" value="F:carbohydrate binding"/>
    <property type="evidence" value="ECO:0007669"/>
    <property type="project" value="InterPro"/>
</dbReference>
<comment type="subcellular location">
    <subcellularLocation>
        <location evidence="1">Cell outer membrane</location>
        <topology evidence="1">Multi-pass membrane protein</topology>
    </subcellularLocation>
</comment>
<evidence type="ECO:0000313" key="9">
    <source>
        <dbReference type="Proteomes" id="UP000321820"/>
    </source>
</evidence>
<evidence type="ECO:0000256" key="6">
    <source>
        <dbReference type="ARBA" id="ARBA00023237"/>
    </source>
</evidence>
<gene>
    <name evidence="8" type="ORF">FTW19_12315</name>
</gene>
<reference evidence="8 9" key="1">
    <citation type="submission" date="2019-08" db="EMBL/GenBank/DDBJ databases">
        <title>Complete genome sequence of Terriglobus albidus strain ORNL.</title>
        <authorList>
            <person name="Podar M."/>
        </authorList>
    </citation>
    <scope>NUCLEOTIDE SEQUENCE [LARGE SCALE GENOMIC DNA]</scope>
    <source>
        <strain evidence="8 9">ORNL</strain>
    </source>
</reference>
<dbReference type="OrthoDB" id="97893at2"/>
<evidence type="ECO:0000256" key="3">
    <source>
        <dbReference type="ARBA" id="ARBA00022452"/>
    </source>
</evidence>
<keyword evidence="8" id="KW-0675">Receptor</keyword>
<dbReference type="PANTHER" id="PTHR30069:SF46">
    <property type="entry name" value="OAR PROTEIN"/>
    <property type="match status" value="1"/>
</dbReference>
<sequence>MDSRRHVLAVFILFLFGLFGAGRSFAQVDQGSVAGIIRDPQNSVIAGAKVKLINKETNLTLTRSTDRSGAYNFTPIKIGTYSLTIEAPGFASETHDNIKVSVSQTVGLNLILKPGSTSETITVTAETELQAQEASTGQVFSSQVINDMPLDGRNYVFAAQLTTGASAPNQGFRQVAGAGDFTSNGNRVSQNNFILDGVDNNSNMQDFLNGATYAVRPPADALAEFKVASSDYSAELGRGTGAAINASIKSGANQFHGSLWEYLRNDRMNALDYFATSRTSYHFNQFGATLGGPIWKDKLFFFADAQGTLINAYNPAVPNMTVPTARQRVGDFSELLDANNTAGRGVVHLYQPGGTATATIGGPAIPGADPRYLSCNGAQNVICSSQLNPVALKVLSLYPLPNAANTHQAFNNYTAPATAVTNNTTQYDVRIDYNFSSKDQMFGRYSYSNNPTNYAPLLGILDGGSFGTTGQNSNYGKSGVLSETHFFNPTLSNEFRVGFNWLSAGYLGPNAANPGFAASLGYGGIPTGKNLGGLPQTNFGDSRSGNDAATQLGTTGYLPSSEVQNVLQIIDNVNKTLGKHTFKTGINFQHVRFYGLQPPNGIGYQNFNGTYTLNPADKVNISGSGLADFLLNSMNNSGLSTVAPSTDLRWYYSAFLQDDWRISPRLTLNLGVRWEYAQPIRELNNKQANFFGTYAGMNQGTGTLLIPQSQSGYPISSTLATTLAANHINVQYTTNNYLVQPKQYNFAPRVGFAYMVDPQTVLRGGFGIFYGGLENIGLGLNLGYNAPFFVNSSFIPTPSQCYNLNGSVTCPTNGQTLETGFGAAATSPAALAAASGIGTIYAQDQNAKSAYNLAYNLSLQHAFSSTLSFTLSYQANRSRHLRMSYNANTYAGYVPSGQNGQNYAPFHDFSIVNVSNGGIGAYDSLQAKVEKKFGAGLYFLAGYTMAHCLDDSFGPIGQSAYGGYRNPNLLGFKYDYGSCTQDVRNRLTFTGQYELPFGHGKAFLNRNAVVDKVAGGWKTSVTFQAQSGNPVFITSSNQGSSYPYQIADPFAVGAPLGMDANGLSLSPTQPQFHCATQTRTRTQWFNPCSFINPPQVVSSGASAANNTINASAAGLLPSGPRGRVGVYGPGFNRTDLSLFKNFHIPYHESSLQLRADAFNLLNTPSFGNPGTSLTGTSGQSITSTRFSGILSDARVIQVGARFAF</sequence>
<dbReference type="GO" id="GO:0044718">
    <property type="term" value="P:siderophore transmembrane transport"/>
    <property type="evidence" value="ECO:0007669"/>
    <property type="project" value="TreeGrafter"/>
</dbReference>
<dbReference type="KEGG" id="talb:FTW19_12315"/>
<dbReference type="SUPFAM" id="SSF49452">
    <property type="entry name" value="Starch-binding domain-like"/>
    <property type="match status" value="1"/>
</dbReference>
<dbReference type="InterPro" id="IPR013784">
    <property type="entry name" value="Carb-bd-like_fold"/>
</dbReference>
<keyword evidence="4" id="KW-0812">Transmembrane</keyword>
<dbReference type="Pfam" id="PF25183">
    <property type="entry name" value="OMP_b-brl_4"/>
    <property type="match status" value="1"/>
</dbReference>
<keyword evidence="6" id="KW-0998">Cell outer membrane</keyword>
<dbReference type="RefSeq" id="WP_147647904.1">
    <property type="nucleotide sequence ID" value="NZ_CP042806.1"/>
</dbReference>
<keyword evidence="5" id="KW-0472">Membrane</keyword>